<proteinExistence type="predicted"/>
<dbReference type="InterPro" id="IPR025592">
    <property type="entry name" value="DUF4347"/>
</dbReference>
<dbReference type="RefSeq" id="WP_340542515.1">
    <property type="nucleotide sequence ID" value="NZ_JBBLXS010001122.1"/>
</dbReference>
<dbReference type="EMBL" id="JBBLXS010001122">
    <property type="protein sequence ID" value="MEK0189312.1"/>
    <property type="molecule type" value="Genomic_DNA"/>
</dbReference>
<name>A0ABU8YXV4_9CYAN</name>
<feature type="non-terminal residue" evidence="2">
    <location>
        <position position="219"/>
    </location>
</feature>
<gene>
    <name evidence="2" type="ORF">WMG39_31370</name>
</gene>
<feature type="domain" description="DUF4347" evidence="1">
    <location>
        <begin position="3"/>
        <end position="175"/>
    </location>
</feature>
<feature type="non-terminal residue" evidence="2">
    <location>
        <position position="1"/>
    </location>
</feature>
<evidence type="ECO:0000259" key="1">
    <source>
        <dbReference type="Pfam" id="PF14252"/>
    </source>
</evidence>
<organism evidence="2 3">
    <name type="scientific">Microcoleus anatoxicus PTRS2</name>
    <dbReference type="NCBI Taxonomy" id="2705321"/>
    <lineage>
        <taxon>Bacteria</taxon>
        <taxon>Bacillati</taxon>
        <taxon>Cyanobacteriota</taxon>
        <taxon>Cyanophyceae</taxon>
        <taxon>Oscillatoriophycideae</taxon>
        <taxon>Oscillatoriales</taxon>
        <taxon>Microcoleaceae</taxon>
        <taxon>Microcoleus</taxon>
        <taxon>Microcoleus anatoxicus</taxon>
    </lineage>
</organism>
<accession>A0ABU8YXV4</accession>
<reference evidence="2 3" key="1">
    <citation type="journal article" date="2020" name="Harmful Algae">
        <title>Molecular and morphological characterization of a novel dihydroanatoxin-a producing Microcoleus species (cyanobacteria) from the Russian River, California, USA.</title>
        <authorList>
            <person name="Conklin K.Y."/>
            <person name="Stancheva R."/>
            <person name="Otten T.G."/>
            <person name="Fadness R."/>
            <person name="Boyer G.L."/>
            <person name="Read B."/>
            <person name="Zhang X."/>
            <person name="Sheath R.G."/>
        </authorList>
    </citation>
    <scope>NUCLEOTIDE SEQUENCE [LARGE SCALE GENOMIC DNA]</scope>
    <source>
        <strain evidence="2 3">PTRS2</strain>
    </source>
</reference>
<evidence type="ECO:0000313" key="2">
    <source>
        <dbReference type="EMBL" id="MEK0189312.1"/>
    </source>
</evidence>
<dbReference type="Proteomes" id="UP001384579">
    <property type="component" value="Unassembled WGS sequence"/>
</dbReference>
<sequence>QQIVFVDSQVKDYPILTESIHPDTKVIVLKGDRDGIEQIAATLKQRQNIGAVHILSHGAEACVQIGATELNLSNIETYRDRLETWFALPAEENSNSRITAKPEILLYGCNVAATEAGVAFVQRLSQLTGAEVAASDNLTGNAALGGDWELEVTTGKIETAVAFSQEAREAYSGVLADLQQKVANFNELVNAINVANTNTGIDTITLTGNITLTGLLPRI</sequence>
<protein>
    <submittedName>
        <fullName evidence="2">DUF4347 domain-containing protein</fullName>
    </submittedName>
</protein>
<comment type="caution">
    <text evidence="2">The sequence shown here is derived from an EMBL/GenBank/DDBJ whole genome shotgun (WGS) entry which is preliminary data.</text>
</comment>
<evidence type="ECO:0000313" key="3">
    <source>
        <dbReference type="Proteomes" id="UP001384579"/>
    </source>
</evidence>
<keyword evidence="3" id="KW-1185">Reference proteome</keyword>
<dbReference type="Pfam" id="PF14252">
    <property type="entry name" value="DUF4347"/>
    <property type="match status" value="1"/>
</dbReference>